<sequence length="96" mass="10981">MTDKEDAEGPRLVAIDGDAAARSDEPEPPEGANDEALRIRLTQLEQEHRDLDVAIESLEERMPYDRLTIQRLKKKKLILKDEITRIHDILLPDIIA</sequence>
<protein>
    <submittedName>
        <fullName evidence="2">DUF465 domain-containing protein</fullName>
    </submittedName>
</protein>
<dbReference type="Pfam" id="PF04325">
    <property type="entry name" value="DUF465"/>
    <property type="match status" value="1"/>
</dbReference>
<dbReference type="InParanoid" id="A0A371REK4"/>
<accession>A0A371REK4</accession>
<evidence type="ECO:0000313" key="2">
    <source>
        <dbReference type="EMBL" id="RFB03887.1"/>
    </source>
</evidence>
<reference evidence="2 3" key="1">
    <citation type="submission" date="2018-08" db="EMBL/GenBank/DDBJ databases">
        <title>Parvularcula sp. SM1705, isolated from surface water of the South Sea China.</title>
        <authorList>
            <person name="Sun L."/>
        </authorList>
    </citation>
    <scope>NUCLEOTIDE SEQUENCE [LARGE SCALE GENOMIC DNA]</scope>
    <source>
        <strain evidence="2 3">SM1705</strain>
    </source>
</reference>
<dbReference type="AlphaFoldDB" id="A0A371REK4"/>
<comment type="caution">
    <text evidence="2">The sequence shown here is derived from an EMBL/GenBank/DDBJ whole genome shotgun (WGS) entry which is preliminary data.</text>
</comment>
<organism evidence="2 3">
    <name type="scientific">Parvularcula marina</name>
    <dbReference type="NCBI Taxonomy" id="2292771"/>
    <lineage>
        <taxon>Bacteria</taxon>
        <taxon>Pseudomonadati</taxon>
        <taxon>Pseudomonadota</taxon>
        <taxon>Alphaproteobacteria</taxon>
        <taxon>Parvularculales</taxon>
        <taxon>Parvularculaceae</taxon>
        <taxon>Parvularcula</taxon>
    </lineage>
</organism>
<evidence type="ECO:0000256" key="1">
    <source>
        <dbReference type="SAM" id="MobiDB-lite"/>
    </source>
</evidence>
<gene>
    <name evidence="2" type="ORF">DX908_00460</name>
</gene>
<keyword evidence="3" id="KW-1185">Reference proteome</keyword>
<dbReference type="InterPro" id="IPR038444">
    <property type="entry name" value="DUF465_sf"/>
</dbReference>
<name>A0A371REK4_9PROT</name>
<feature type="region of interest" description="Disordered" evidence="1">
    <location>
        <begin position="1"/>
        <end position="35"/>
    </location>
</feature>
<dbReference type="OrthoDB" id="7869924at2"/>
<evidence type="ECO:0000313" key="3">
    <source>
        <dbReference type="Proteomes" id="UP000264589"/>
    </source>
</evidence>
<dbReference type="EMBL" id="QUQO01000001">
    <property type="protein sequence ID" value="RFB03887.1"/>
    <property type="molecule type" value="Genomic_DNA"/>
</dbReference>
<dbReference type="Gene3D" id="6.10.280.50">
    <property type="match status" value="1"/>
</dbReference>
<dbReference type="Proteomes" id="UP000264589">
    <property type="component" value="Unassembled WGS sequence"/>
</dbReference>
<proteinExistence type="predicted"/>
<dbReference type="RefSeq" id="WP_116390515.1">
    <property type="nucleotide sequence ID" value="NZ_CAXQPM010000020.1"/>
</dbReference>
<dbReference type="InterPro" id="IPR007420">
    <property type="entry name" value="DUF465"/>
</dbReference>